<keyword evidence="1" id="KW-0175">Coiled coil</keyword>
<comment type="caution">
    <text evidence="2">The sequence shown here is derived from an EMBL/GenBank/DDBJ whole genome shotgun (WGS) entry which is preliminary data.</text>
</comment>
<evidence type="ECO:0000313" key="3">
    <source>
        <dbReference type="Proteomes" id="UP000240987"/>
    </source>
</evidence>
<evidence type="ECO:0000313" key="2">
    <source>
        <dbReference type="EMBL" id="PSU47325.1"/>
    </source>
</evidence>
<sequence>MDNHEYRIKELERKLRGMQVQIEKTKSITQKHERAIRDLEIKNAVNSGLPQKKVAEIYDLSAARVNRIVKKAV</sequence>
<proteinExistence type="predicted"/>
<reference evidence="2 3" key="1">
    <citation type="submission" date="2018-01" db="EMBL/GenBank/DDBJ databases">
        <title>Whole genome sequencing of Histamine producing bacteria.</title>
        <authorList>
            <person name="Butler K."/>
        </authorList>
    </citation>
    <scope>NUCLEOTIDE SEQUENCE [LARGE SCALE GENOMIC DNA]</scope>
    <source>
        <strain evidence="2 3">JCM 12947</strain>
    </source>
</reference>
<keyword evidence="3" id="KW-1185">Reference proteome</keyword>
<name>A0A2T3JEI5_9GAMM</name>
<organism evidence="2 3">
    <name type="scientific">Photobacterium frigidiphilum</name>
    <dbReference type="NCBI Taxonomy" id="264736"/>
    <lineage>
        <taxon>Bacteria</taxon>
        <taxon>Pseudomonadati</taxon>
        <taxon>Pseudomonadota</taxon>
        <taxon>Gammaproteobacteria</taxon>
        <taxon>Vibrionales</taxon>
        <taxon>Vibrionaceae</taxon>
        <taxon>Photobacterium</taxon>
    </lineage>
</organism>
<accession>A0A2T3JEI5</accession>
<dbReference type="Proteomes" id="UP000240987">
    <property type="component" value="Unassembled WGS sequence"/>
</dbReference>
<dbReference type="OrthoDB" id="7067316at2"/>
<dbReference type="RefSeq" id="WP_107243472.1">
    <property type="nucleotide sequence ID" value="NZ_PYMJ01000015.1"/>
</dbReference>
<feature type="coiled-coil region" evidence="1">
    <location>
        <begin position="1"/>
        <end position="42"/>
    </location>
</feature>
<protein>
    <submittedName>
        <fullName evidence="2">Uncharacterized protein</fullName>
    </submittedName>
</protein>
<evidence type="ECO:0000256" key="1">
    <source>
        <dbReference type="SAM" id="Coils"/>
    </source>
</evidence>
<dbReference type="EMBL" id="PYMJ01000015">
    <property type="protein sequence ID" value="PSU47325.1"/>
    <property type="molecule type" value="Genomic_DNA"/>
</dbReference>
<gene>
    <name evidence="2" type="ORF">C9J12_15080</name>
</gene>
<dbReference type="AlphaFoldDB" id="A0A2T3JEI5"/>